<dbReference type="RefSeq" id="WP_221531834.1">
    <property type="nucleotide sequence ID" value="NZ_JAIGYP010000004.1"/>
</dbReference>
<protein>
    <submittedName>
        <fullName evidence="1">Uncharacterized protein</fullName>
    </submittedName>
</protein>
<accession>A0ABS7JMQ8</accession>
<keyword evidence="2" id="KW-1185">Reference proteome</keyword>
<evidence type="ECO:0000313" key="1">
    <source>
        <dbReference type="EMBL" id="MBX7490665.1"/>
    </source>
</evidence>
<gene>
    <name evidence="1" type="ORF">K4G57_04185</name>
</gene>
<dbReference type="EMBL" id="JAIGYQ010000004">
    <property type="protein sequence ID" value="MBX7490665.1"/>
    <property type="molecule type" value="Genomic_DNA"/>
</dbReference>
<dbReference type="Proteomes" id="UP000700059">
    <property type="component" value="Unassembled WGS sequence"/>
</dbReference>
<proteinExistence type="predicted"/>
<name>A0ABS7JMQ8_9HELI</name>
<evidence type="ECO:0000313" key="2">
    <source>
        <dbReference type="Proteomes" id="UP000700059"/>
    </source>
</evidence>
<organism evidence="1 2">
    <name type="scientific">Helicobacter turcicus</name>
    <dbReference type="NCBI Taxonomy" id="2867412"/>
    <lineage>
        <taxon>Bacteria</taxon>
        <taxon>Pseudomonadati</taxon>
        <taxon>Campylobacterota</taxon>
        <taxon>Epsilonproteobacteria</taxon>
        <taxon>Campylobacterales</taxon>
        <taxon>Helicobacteraceae</taxon>
        <taxon>Helicobacter</taxon>
    </lineage>
</organism>
<sequence>MPFRVLCANFKIAFCKDLIAINNEQNMLDSTFLESLAHFAQEKAQNFA</sequence>
<comment type="caution">
    <text evidence="1">The sequence shown here is derived from an EMBL/GenBank/DDBJ whole genome shotgun (WGS) entry which is preliminary data.</text>
</comment>
<reference evidence="1 2" key="1">
    <citation type="submission" date="2021-08" db="EMBL/GenBank/DDBJ databases">
        <title>Helicobacter spp. isolated from feces of Anatolian Ground Squirrel (Spermophilus xanthoprymnus) in Turkey.</title>
        <authorList>
            <person name="Aydin F."/>
            <person name="Abay S."/>
            <person name="Kayman T."/>
            <person name="Karakaya E."/>
            <person name="Saticioglu I.B."/>
        </authorList>
    </citation>
    <scope>NUCLEOTIDE SEQUENCE [LARGE SCALE GENOMIC DNA]</scope>
    <source>
        <strain evidence="1 2">Faydin-H70</strain>
    </source>
</reference>